<dbReference type="Proteomes" id="UP000184076">
    <property type="component" value="Unassembled WGS sequence"/>
</dbReference>
<evidence type="ECO:0000313" key="3">
    <source>
        <dbReference type="Proteomes" id="UP000184076"/>
    </source>
</evidence>
<dbReference type="SUPFAM" id="SSF56801">
    <property type="entry name" value="Acetyl-CoA synthetase-like"/>
    <property type="match status" value="1"/>
</dbReference>
<dbReference type="Gene3D" id="3.30.300.30">
    <property type="match status" value="1"/>
</dbReference>
<dbReference type="Pfam" id="PF00501">
    <property type="entry name" value="AMP-binding"/>
    <property type="match status" value="1"/>
</dbReference>
<reference evidence="3" key="1">
    <citation type="submission" date="2016-11" db="EMBL/GenBank/DDBJ databases">
        <authorList>
            <person name="Varghese N."/>
            <person name="Submissions S."/>
        </authorList>
    </citation>
    <scope>NUCLEOTIDE SEQUENCE [LARGE SCALE GENOMIC DNA]</scope>
    <source>
        <strain evidence="3">DSM 9756</strain>
    </source>
</reference>
<dbReference type="EMBL" id="FQVB01000031">
    <property type="protein sequence ID" value="SHF90737.1"/>
    <property type="molecule type" value="Genomic_DNA"/>
</dbReference>
<dbReference type="InterPro" id="IPR042099">
    <property type="entry name" value="ANL_N_sf"/>
</dbReference>
<keyword evidence="2" id="KW-0436">Ligase</keyword>
<keyword evidence="3" id="KW-1185">Reference proteome</keyword>
<dbReference type="AlphaFoldDB" id="A0A1M5FGQ0"/>
<dbReference type="PANTHER" id="PTHR43845">
    <property type="entry name" value="BLR5969 PROTEIN"/>
    <property type="match status" value="1"/>
</dbReference>
<accession>A0A1M5FGQ0</accession>
<name>A0A1M5FGQ0_9BACT</name>
<dbReference type="STRING" id="1121391.SAMN02745206_02893"/>
<dbReference type="Gene3D" id="3.40.50.12780">
    <property type="entry name" value="N-terminal domain of ligase-like"/>
    <property type="match status" value="1"/>
</dbReference>
<organism evidence="2 3">
    <name type="scientific">Desulfacinum infernum DSM 9756</name>
    <dbReference type="NCBI Taxonomy" id="1121391"/>
    <lineage>
        <taxon>Bacteria</taxon>
        <taxon>Pseudomonadati</taxon>
        <taxon>Thermodesulfobacteriota</taxon>
        <taxon>Syntrophobacteria</taxon>
        <taxon>Syntrophobacterales</taxon>
        <taxon>Syntrophobacteraceae</taxon>
        <taxon>Desulfacinum</taxon>
    </lineage>
</organism>
<dbReference type="InterPro" id="IPR000873">
    <property type="entry name" value="AMP-dep_synth/lig_dom"/>
</dbReference>
<gene>
    <name evidence="2" type="ORF">SAMN02745206_02893</name>
</gene>
<evidence type="ECO:0000313" key="2">
    <source>
        <dbReference type="EMBL" id="SHF90737.1"/>
    </source>
</evidence>
<sequence>MGGAGNGNGEYLDPADRRQMQLEQVQVSCNRAFKNVPFYRNRFLEAGVSPQDITSLEDLAKLPFTERRHFSEHYPYGLFAVPLRDIVRIHTAPGTAGNPTVSGYTLRDLRVWRDLTARALRAAAVTADDIVQIVLHPGLANWGRDYKDGAEALQASVIPLNALHLAKQIMVLRDYKTSVLITTPSSAAQMEESLFAAGINPTQLALKTLVLVGEPVDEAQRRFLEERLHVTTWIHYGLSEIPGPAMAFECGEHHGLHVAEDHFVAEVLDPESRKPVGLGEPGELVLTSLTTQAFPLIRFRTGDRVRVVPDPCPCGRTLTRLEWLPERIDDLMVLQGVKIQKGQVVLRLKETLGHEPSVVHVGVEERGTYRGLEVRLGVDERLFSDEIKELERIVRTAAFELRQEFGVPVEVRLLEVSGVNRES</sequence>
<dbReference type="GO" id="GO:0016874">
    <property type="term" value="F:ligase activity"/>
    <property type="evidence" value="ECO:0007669"/>
    <property type="project" value="UniProtKB-KW"/>
</dbReference>
<dbReference type="InterPro" id="IPR045851">
    <property type="entry name" value="AMP-bd_C_sf"/>
</dbReference>
<feature type="domain" description="AMP-dependent synthetase/ligase" evidence="1">
    <location>
        <begin position="168"/>
        <end position="287"/>
    </location>
</feature>
<dbReference type="OrthoDB" id="580775at2"/>
<dbReference type="PANTHER" id="PTHR43845:SF1">
    <property type="entry name" value="BLR5969 PROTEIN"/>
    <property type="match status" value="1"/>
</dbReference>
<proteinExistence type="predicted"/>
<protein>
    <submittedName>
        <fullName evidence="2">Phenylacetate-CoA ligase</fullName>
    </submittedName>
</protein>
<evidence type="ECO:0000259" key="1">
    <source>
        <dbReference type="Pfam" id="PF00501"/>
    </source>
</evidence>